<evidence type="ECO:0000256" key="5">
    <source>
        <dbReference type="ARBA" id="ARBA00023136"/>
    </source>
</evidence>
<dbReference type="InterPro" id="IPR058533">
    <property type="entry name" value="Cation_efflux_TM"/>
</dbReference>
<feature type="transmembrane region" description="Helical" evidence="6">
    <location>
        <begin position="31"/>
        <end position="51"/>
    </location>
</feature>
<evidence type="ECO:0000256" key="4">
    <source>
        <dbReference type="ARBA" id="ARBA00022989"/>
    </source>
</evidence>
<evidence type="ECO:0000256" key="6">
    <source>
        <dbReference type="SAM" id="Phobius"/>
    </source>
</evidence>
<evidence type="ECO:0000259" key="8">
    <source>
        <dbReference type="Pfam" id="PF16916"/>
    </source>
</evidence>
<proteinExistence type="predicted"/>
<accession>A0A6J7FYN8</accession>
<evidence type="ECO:0000259" key="7">
    <source>
        <dbReference type="Pfam" id="PF01545"/>
    </source>
</evidence>
<dbReference type="GO" id="GO:0008324">
    <property type="term" value="F:monoatomic cation transmembrane transporter activity"/>
    <property type="evidence" value="ECO:0007669"/>
    <property type="project" value="InterPro"/>
</dbReference>
<gene>
    <name evidence="9" type="ORF">UFOPK3564_00575</name>
</gene>
<dbReference type="GO" id="GO:0016020">
    <property type="term" value="C:membrane"/>
    <property type="evidence" value="ECO:0007669"/>
    <property type="project" value="UniProtKB-SubCell"/>
</dbReference>
<dbReference type="InterPro" id="IPR002524">
    <property type="entry name" value="Cation_efflux"/>
</dbReference>
<evidence type="ECO:0000256" key="2">
    <source>
        <dbReference type="ARBA" id="ARBA00022448"/>
    </source>
</evidence>
<organism evidence="9">
    <name type="scientific">freshwater metagenome</name>
    <dbReference type="NCBI Taxonomy" id="449393"/>
    <lineage>
        <taxon>unclassified sequences</taxon>
        <taxon>metagenomes</taxon>
        <taxon>ecological metagenomes</taxon>
    </lineage>
</organism>
<dbReference type="Pfam" id="PF16916">
    <property type="entry name" value="ZT_dimer"/>
    <property type="match status" value="2"/>
</dbReference>
<reference evidence="9" key="1">
    <citation type="submission" date="2020-05" db="EMBL/GenBank/DDBJ databases">
        <authorList>
            <person name="Chiriac C."/>
            <person name="Salcher M."/>
            <person name="Ghai R."/>
            <person name="Kavagutti S V."/>
        </authorList>
    </citation>
    <scope>NUCLEOTIDE SEQUENCE</scope>
</reference>
<dbReference type="PANTHER" id="PTHR43840">
    <property type="entry name" value="MITOCHONDRIAL METAL TRANSPORTER 1-RELATED"/>
    <property type="match status" value="1"/>
</dbReference>
<dbReference type="NCBIfam" id="TIGR01297">
    <property type="entry name" value="CDF"/>
    <property type="match status" value="1"/>
</dbReference>
<keyword evidence="5 6" id="KW-0472">Membrane</keyword>
<dbReference type="Pfam" id="PF01545">
    <property type="entry name" value="Cation_efflux"/>
    <property type="match status" value="1"/>
</dbReference>
<dbReference type="InterPro" id="IPR027470">
    <property type="entry name" value="Cation_efflux_CTD"/>
</dbReference>
<feature type="transmembrane region" description="Helical" evidence="6">
    <location>
        <begin position="132"/>
        <end position="153"/>
    </location>
</feature>
<evidence type="ECO:0000256" key="1">
    <source>
        <dbReference type="ARBA" id="ARBA00004141"/>
    </source>
</evidence>
<dbReference type="InterPro" id="IPR036837">
    <property type="entry name" value="Cation_efflux_CTD_sf"/>
</dbReference>
<dbReference type="SUPFAM" id="SSF160240">
    <property type="entry name" value="Cation efflux protein cytoplasmic domain-like"/>
    <property type="match status" value="2"/>
</dbReference>
<dbReference type="Gene3D" id="1.20.1510.10">
    <property type="entry name" value="Cation efflux protein transmembrane domain"/>
    <property type="match status" value="1"/>
</dbReference>
<dbReference type="AlphaFoldDB" id="A0A6J7FYN8"/>
<feature type="transmembrane region" description="Helical" evidence="6">
    <location>
        <begin position="200"/>
        <end position="218"/>
    </location>
</feature>
<feature type="domain" description="Cation efflux protein transmembrane" evidence="7">
    <location>
        <begin position="33"/>
        <end position="225"/>
    </location>
</feature>
<comment type="subcellular location">
    <subcellularLocation>
        <location evidence="1">Membrane</location>
        <topology evidence="1">Multi-pass membrane protein</topology>
    </subcellularLocation>
</comment>
<feature type="transmembrane region" description="Helical" evidence="6">
    <location>
        <begin position="173"/>
        <end position="194"/>
    </location>
</feature>
<evidence type="ECO:0000313" key="9">
    <source>
        <dbReference type="EMBL" id="CAB4901082.1"/>
    </source>
</evidence>
<sequence>MAAADTVTPVAAGDRTAEEIAADARLQRRTALWSLAAAMVLVVLKLGTGLLTGSLALVSAGIESSGDVIAAFLTLLAIRLAIKPADGDHNYGHRRAENIAALGEAAIVFVGGLIIGFEAVRLLIEGGHDVDASWYVFVVIGLALVIDVSRIVISLRAARRWESAAFRSNAFNFAGDLAGSVAVLIGLALVASGVQQGDAIAALIVALIIFVAAGRLTFENVRALMDFAPEDQRTAITAAILEAAPHAELRRLRLREVGGQVFADVTLGVSPATTVAADHETADRVEAAIRAAVPSADVVVHAEPQMSGADLREQVLATALKDPDVRDAHDIAIYTDRGTAIVALHLKLDADSSLRDAHTAAERVEAQIAALRPGVEAVHTHLEPIEGPVALRPERARGGDADDLFATVVALLGAEPLECDLRETDVGPVLFLTVATDAAAGLLAAHDLASELERDLRIAHPRLADVVVHTEPGPG</sequence>
<name>A0A6J7FYN8_9ZZZZ</name>
<dbReference type="EMBL" id="CAFBMK010000020">
    <property type="protein sequence ID" value="CAB4901082.1"/>
    <property type="molecule type" value="Genomic_DNA"/>
</dbReference>
<dbReference type="SUPFAM" id="SSF161111">
    <property type="entry name" value="Cation efflux protein transmembrane domain-like"/>
    <property type="match status" value="1"/>
</dbReference>
<keyword evidence="4 6" id="KW-1133">Transmembrane helix</keyword>
<dbReference type="Gene3D" id="3.30.70.1350">
    <property type="entry name" value="Cation efflux protein, cytoplasmic domain"/>
    <property type="match status" value="3"/>
</dbReference>
<dbReference type="InterPro" id="IPR050291">
    <property type="entry name" value="CDF_Transporter"/>
</dbReference>
<feature type="domain" description="Cation efflux protein cytoplasmic" evidence="8">
    <location>
        <begin position="311"/>
        <end position="384"/>
    </location>
</feature>
<dbReference type="InterPro" id="IPR027469">
    <property type="entry name" value="Cation_efflux_TMD_sf"/>
</dbReference>
<feature type="domain" description="Cation efflux protein cytoplasmic" evidence="8">
    <location>
        <begin position="229"/>
        <end position="304"/>
    </location>
</feature>
<dbReference type="PANTHER" id="PTHR43840:SF15">
    <property type="entry name" value="MITOCHONDRIAL METAL TRANSPORTER 1-RELATED"/>
    <property type="match status" value="1"/>
</dbReference>
<evidence type="ECO:0000256" key="3">
    <source>
        <dbReference type="ARBA" id="ARBA00022692"/>
    </source>
</evidence>
<feature type="transmembrane region" description="Helical" evidence="6">
    <location>
        <begin position="99"/>
        <end position="120"/>
    </location>
</feature>
<keyword evidence="3 6" id="KW-0812">Transmembrane</keyword>
<protein>
    <submittedName>
        <fullName evidence="9">Unannotated protein</fullName>
    </submittedName>
</protein>
<keyword evidence="2" id="KW-0813">Transport</keyword>